<dbReference type="OrthoDB" id="1431934at2759"/>
<evidence type="ECO:0000256" key="7">
    <source>
        <dbReference type="ARBA" id="ARBA00022786"/>
    </source>
</evidence>
<evidence type="ECO:0000256" key="8">
    <source>
        <dbReference type="ARBA" id="ARBA00022833"/>
    </source>
</evidence>
<keyword evidence="7" id="KW-0833">Ubl conjugation pathway</keyword>
<dbReference type="InParanoid" id="A0A6P8IUK1"/>
<keyword evidence="10" id="KW-0175">Coiled coil</keyword>
<dbReference type="Pfam" id="PF13445">
    <property type="entry name" value="zf-RING_UBOX"/>
    <property type="match status" value="1"/>
</dbReference>
<dbReference type="GO" id="GO:0061630">
    <property type="term" value="F:ubiquitin protein ligase activity"/>
    <property type="evidence" value="ECO:0007669"/>
    <property type="project" value="UniProtKB-EC"/>
</dbReference>
<keyword evidence="6 9" id="KW-0863">Zinc-finger</keyword>
<dbReference type="SMART" id="SM00647">
    <property type="entry name" value="IBR"/>
    <property type="match status" value="2"/>
</dbReference>
<keyword evidence="3" id="KW-0808">Transferase</keyword>
<keyword evidence="5" id="KW-0677">Repeat</keyword>
<dbReference type="InterPro" id="IPR031127">
    <property type="entry name" value="E3_UB_ligase_RBR"/>
</dbReference>
<reference evidence="15" key="1">
    <citation type="submission" date="2025-08" db="UniProtKB">
        <authorList>
            <consortium name="RefSeq"/>
        </authorList>
    </citation>
    <scope>IDENTIFICATION</scope>
    <source>
        <tissue evidence="15">Tentacle</tissue>
    </source>
</reference>
<protein>
    <recommendedName>
        <fullName evidence="2">RBR-type E3 ubiquitin transferase</fullName>
        <ecNumber evidence="2">2.3.2.31</ecNumber>
    </recommendedName>
</protein>
<evidence type="ECO:0000256" key="4">
    <source>
        <dbReference type="ARBA" id="ARBA00022723"/>
    </source>
</evidence>
<dbReference type="GO" id="GO:0016567">
    <property type="term" value="P:protein ubiquitination"/>
    <property type="evidence" value="ECO:0007669"/>
    <property type="project" value="InterPro"/>
</dbReference>
<dbReference type="RefSeq" id="XP_031569850.1">
    <property type="nucleotide sequence ID" value="XM_031713990.1"/>
</dbReference>
<evidence type="ECO:0000256" key="10">
    <source>
        <dbReference type="SAM" id="Coils"/>
    </source>
</evidence>
<dbReference type="PROSITE" id="PS50089">
    <property type="entry name" value="ZF_RING_2"/>
    <property type="match status" value="1"/>
</dbReference>
<dbReference type="Pfam" id="PF01485">
    <property type="entry name" value="IBR"/>
    <property type="match status" value="1"/>
</dbReference>
<dbReference type="SMART" id="SM00184">
    <property type="entry name" value="RING"/>
    <property type="match status" value="2"/>
</dbReference>
<evidence type="ECO:0000259" key="13">
    <source>
        <dbReference type="PROSITE" id="PS51873"/>
    </source>
</evidence>
<feature type="compositionally biased region" description="Acidic residues" evidence="11">
    <location>
        <begin position="191"/>
        <end position="210"/>
    </location>
</feature>
<evidence type="ECO:0000259" key="12">
    <source>
        <dbReference type="PROSITE" id="PS50089"/>
    </source>
</evidence>
<dbReference type="InterPro" id="IPR044066">
    <property type="entry name" value="TRIAD_supradom"/>
</dbReference>
<dbReference type="Gene3D" id="1.20.120.1750">
    <property type="match status" value="1"/>
</dbReference>
<sequence length="955" mass="108557">MAGKNGKHGHHTGRTLRSPFARSSRREGVLVKKVRQTSENSEEIPSASLIDTISYSLGKQNRWLMPEMIKTSANPQEVVGEESDFLLVEQRSTQIGRRGRCISVYDSSNGKIRKPRRRYGEAQSLRDESSQAELEFEVLYPIAKGSWPLNSEVKYSEKCRGTRKGSSKNRRGKWSESLWSAMVDDYFNEGDEDYDDDGEDFDAGDDDDSDDNAHDNMHFEESKGHSLFISLGEYVRNQAKPPSRIQRQSFNNAVRGQNKCSFKDKVITIDDKERVTEHQRLVANARVMDSLMLSSLKSKEEDLKNTSRKKLKTKRNRSLRQFAALQDEECKKDMMNEDPTMESKNANKQSLHADCISENYPSCGVHLQGTEILASELQKSWGESYREGGCDPRKFAIDLTGLMKSYSKESDIDLAVMEILFELKKPEVKTSDICKASVKLLLHEGLSELNLSFETTELIKREFIDSLSNNGSDVCSVNKIINDGVKSIEKYEILQDQKPSKTSEKKPLYTSDVFAEVLGYKGRSCTEREVFIEARKEVVKKSENDAEGLGVSSSCTSEAACGICFEDFNNEGSLNHTTLLSCGHSFCNSCWEVYIKAMLNMGEIDLLCPGHQCQTPLDGITIMSLATSWYGKYFSWKIKRHITKNPTLKHCPSKGCPLVMQITPCKELKTTTTKSTTTSLPVVCSCNQSWCFQCLEPSHWPSQCEKAQTFRDEYKEYARNFKRDRPKGKDITSVMVKKCPTCSYPIEKFHGCDHMYCIFCRIHFCWQCLTTLSGHNYYDCRNRVIAKSEVKLPTVPKTKMQTLIDIALSNNYARKSTNAIGVQRKLKSMEQGINAYCYLKTRALRNTHSSRITSILEGMIKQNTLMHVKDAFNFKFQAHIVLEGLAIFLVKGSKDHDGTLQNDLMRLVFIMEGLDDLLKKPCSACNEEVVSKLTELIERGKLCIRDIKRHMKNNM</sequence>
<gene>
    <name evidence="15" type="primary">LOC116304285</name>
</gene>
<dbReference type="CDD" id="cd20335">
    <property type="entry name" value="BRcat_RBR"/>
    <property type="match status" value="1"/>
</dbReference>
<dbReference type="SUPFAM" id="SSF57850">
    <property type="entry name" value="RING/U-box"/>
    <property type="match status" value="2"/>
</dbReference>
<evidence type="ECO:0000256" key="9">
    <source>
        <dbReference type="PROSITE-ProRule" id="PRU00175"/>
    </source>
</evidence>
<dbReference type="EC" id="2.3.2.31" evidence="2"/>
<dbReference type="InterPro" id="IPR013083">
    <property type="entry name" value="Znf_RING/FYVE/PHD"/>
</dbReference>
<evidence type="ECO:0000256" key="11">
    <source>
        <dbReference type="SAM" id="MobiDB-lite"/>
    </source>
</evidence>
<feature type="region of interest" description="Disordered" evidence="11">
    <location>
        <begin position="191"/>
        <end position="218"/>
    </location>
</feature>
<evidence type="ECO:0000313" key="14">
    <source>
        <dbReference type="Proteomes" id="UP000515163"/>
    </source>
</evidence>
<comment type="catalytic activity">
    <reaction evidence="1">
        <text>[E2 ubiquitin-conjugating enzyme]-S-ubiquitinyl-L-cysteine + [acceptor protein]-L-lysine = [E2 ubiquitin-conjugating enzyme]-L-cysteine + [acceptor protein]-N(6)-ubiquitinyl-L-lysine.</text>
        <dbReference type="EC" id="2.3.2.31"/>
    </reaction>
</comment>
<dbReference type="GO" id="GO:0008270">
    <property type="term" value="F:zinc ion binding"/>
    <property type="evidence" value="ECO:0007669"/>
    <property type="project" value="UniProtKB-KW"/>
</dbReference>
<dbReference type="GeneID" id="116304285"/>
<dbReference type="InterPro" id="IPR027370">
    <property type="entry name" value="Znf-RING_euk"/>
</dbReference>
<dbReference type="PANTHER" id="PTHR11685">
    <property type="entry name" value="RBR FAMILY RING FINGER AND IBR DOMAIN-CONTAINING"/>
    <property type="match status" value="1"/>
</dbReference>
<evidence type="ECO:0000256" key="2">
    <source>
        <dbReference type="ARBA" id="ARBA00012251"/>
    </source>
</evidence>
<keyword evidence="14" id="KW-1185">Reference proteome</keyword>
<evidence type="ECO:0000313" key="15">
    <source>
        <dbReference type="RefSeq" id="XP_031569850.1"/>
    </source>
</evidence>
<dbReference type="PROSITE" id="PS51873">
    <property type="entry name" value="TRIAD"/>
    <property type="match status" value="1"/>
</dbReference>
<proteinExistence type="predicted"/>
<evidence type="ECO:0000256" key="5">
    <source>
        <dbReference type="ARBA" id="ARBA00022737"/>
    </source>
</evidence>
<dbReference type="InterPro" id="IPR002867">
    <property type="entry name" value="IBR_dom"/>
</dbReference>
<feature type="domain" description="RING-type" evidence="12">
    <location>
        <begin position="561"/>
        <end position="612"/>
    </location>
</feature>
<accession>A0A6P8IUK1</accession>
<evidence type="ECO:0000256" key="1">
    <source>
        <dbReference type="ARBA" id="ARBA00001798"/>
    </source>
</evidence>
<feature type="coiled-coil region" evidence="10">
    <location>
        <begin position="296"/>
        <end position="328"/>
    </location>
</feature>
<dbReference type="Gene3D" id="3.30.40.10">
    <property type="entry name" value="Zinc/RING finger domain, C3HC4 (zinc finger)"/>
    <property type="match status" value="1"/>
</dbReference>
<evidence type="ECO:0000256" key="3">
    <source>
        <dbReference type="ARBA" id="ARBA00022679"/>
    </source>
</evidence>
<evidence type="ECO:0000256" key="6">
    <source>
        <dbReference type="ARBA" id="ARBA00022771"/>
    </source>
</evidence>
<dbReference type="Proteomes" id="UP000515163">
    <property type="component" value="Unplaced"/>
</dbReference>
<organism evidence="14 15">
    <name type="scientific">Actinia tenebrosa</name>
    <name type="common">Australian red waratah sea anemone</name>
    <dbReference type="NCBI Taxonomy" id="6105"/>
    <lineage>
        <taxon>Eukaryota</taxon>
        <taxon>Metazoa</taxon>
        <taxon>Cnidaria</taxon>
        <taxon>Anthozoa</taxon>
        <taxon>Hexacorallia</taxon>
        <taxon>Actiniaria</taxon>
        <taxon>Actiniidae</taxon>
        <taxon>Actinia</taxon>
    </lineage>
</organism>
<dbReference type="KEGG" id="aten:116304285"/>
<feature type="region of interest" description="Disordered" evidence="11">
    <location>
        <begin position="1"/>
        <end position="27"/>
    </location>
</feature>
<dbReference type="Pfam" id="PF22191">
    <property type="entry name" value="IBR_1"/>
    <property type="match status" value="1"/>
</dbReference>
<name>A0A6P8IUK1_ACTTE</name>
<feature type="domain" description="RING-type" evidence="13">
    <location>
        <begin position="557"/>
        <end position="784"/>
    </location>
</feature>
<dbReference type="InterPro" id="IPR001841">
    <property type="entry name" value="Znf_RING"/>
</dbReference>
<keyword evidence="4" id="KW-0479">Metal-binding</keyword>
<keyword evidence="8" id="KW-0862">Zinc</keyword>
<dbReference type="AlphaFoldDB" id="A0A6P8IUK1"/>
<feature type="compositionally biased region" description="Basic residues" evidence="11">
    <location>
        <begin position="1"/>
        <end position="14"/>
    </location>
</feature>